<feature type="chain" id="PRO_5042257354" evidence="1">
    <location>
        <begin position="20"/>
        <end position="104"/>
    </location>
</feature>
<name>A0AAD9RZI5_9HYME</name>
<dbReference type="AlphaFoldDB" id="A0AAD9RZI5"/>
<reference evidence="2" key="2">
    <citation type="journal article" date="2023" name="Commun. Biol.">
        <title>Intrasexual cuticular hydrocarbon dimorphism in a wasp sheds light on hydrocarbon biosynthesis genes in Hymenoptera.</title>
        <authorList>
            <person name="Moris V.C."/>
            <person name="Podsiadlowski L."/>
            <person name="Martin S."/>
            <person name="Oeyen J.P."/>
            <person name="Donath A."/>
            <person name="Petersen M."/>
            <person name="Wilbrandt J."/>
            <person name="Misof B."/>
            <person name="Liedtke D."/>
            <person name="Thamm M."/>
            <person name="Scheiner R."/>
            <person name="Schmitt T."/>
            <person name="Niehuis O."/>
        </authorList>
    </citation>
    <scope>NUCLEOTIDE SEQUENCE</scope>
    <source>
        <strain evidence="2">GBR_01_08_01A</strain>
    </source>
</reference>
<comment type="caution">
    <text evidence="2">The sequence shown here is derived from an EMBL/GenBank/DDBJ whole genome shotgun (WGS) entry which is preliminary data.</text>
</comment>
<keyword evidence="1" id="KW-0732">Signal</keyword>
<reference evidence="2" key="1">
    <citation type="submission" date="2021-08" db="EMBL/GenBank/DDBJ databases">
        <authorList>
            <person name="Misof B."/>
            <person name="Oliver O."/>
            <person name="Podsiadlowski L."/>
            <person name="Donath A."/>
            <person name="Peters R."/>
            <person name="Mayer C."/>
            <person name="Rust J."/>
            <person name="Gunkel S."/>
            <person name="Lesny P."/>
            <person name="Martin S."/>
            <person name="Oeyen J.P."/>
            <person name="Petersen M."/>
            <person name="Panagiotis P."/>
            <person name="Wilbrandt J."/>
            <person name="Tanja T."/>
        </authorList>
    </citation>
    <scope>NUCLEOTIDE SEQUENCE</scope>
    <source>
        <strain evidence="2">GBR_01_08_01A</strain>
        <tissue evidence="2">Thorax + abdomen</tissue>
    </source>
</reference>
<sequence>MNKYFVFACVCLTVALVQAQEQETTTDKRVERDVGMPDMQQMPGNAGGVMTDMIHTFSEGGLSINEVLKSFCEGNFATAVHRILCNNKRYTYNIMHGSLQRRFM</sequence>
<gene>
    <name evidence="2" type="ORF">KPH14_001694</name>
</gene>
<proteinExistence type="predicted"/>
<evidence type="ECO:0000313" key="3">
    <source>
        <dbReference type="Proteomes" id="UP001258017"/>
    </source>
</evidence>
<evidence type="ECO:0000256" key="1">
    <source>
        <dbReference type="SAM" id="SignalP"/>
    </source>
</evidence>
<organism evidence="2 3">
    <name type="scientific">Odynerus spinipes</name>
    <dbReference type="NCBI Taxonomy" id="1348599"/>
    <lineage>
        <taxon>Eukaryota</taxon>
        <taxon>Metazoa</taxon>
        <taxon>Ecdysozoa</taxon>
        <taxon>Arthropoda</taxon>
        <taxon>Hexapoda</taxon>
        <taxon>Insecta</taxon>
        <taxon>Pterygota</taxon>
        <taxon>Neoptera</taxon>
        <taxon>Endopterygota</taxon>
        <taxon>Hymenoptera</taxon>
        <taxon>Apocrita</taxon>
        <taxon>Aculeata</taxon>
        <taxon>Vespoidea</taxon>
        <taxon>Vespidae</taxon>
        <taxon>Eumeninae</taxon>
        <taxon>Odynerus</taxon>
    </lineage>
</organism>
<dbReference type="EMBL" id="JAIFRP010000002">
    <property type="protein sequence ID" value="KAK2588822.1"/>
    <property type="molecule type" value="Genomic_DNA"/>
</dbReference>
<dbReference type="Proteomes" id="UP001258017">
    <property type="component" value="Unassembled WGS sequence"/>
</dbReference>
<protein>
    <submittedName>
        <fullName evidence="2">Uncharacterized protein</fullName>
    </submittedName>
</protein>
<feature type="signal peptide" evidence="1">
    <location>
        <begin position="1"/>
        <end position="19"/>
    </location>
</feature>
<keyword evidence="3" id="KW-1185">Reference proteome</keyword>
<accession>A0AAD9RZI5</accession>
<evidence type="ECO:0000313" key="2">
    <source>
        <dbReference type="EMBL" id="KAK2588822.1"/>
    </source>
</evidence>